<feature type="compositionally biased region" description="Polar residues" evidence="1">
    <location>
        <begin position="184"/>
        <end position="200"/>
    </location>
</feature>
<feature type="compositionally biased region" description="Basic and acidic residues" evidence="1">
    <location>
        <begin position="16"/>
        <end position="29"/>
    </location>
</feature>
<dbReference type="Proteomes" id="UP001165065">
    <property type="component" value="Unassembled WGS sequence"/>
</dbReference>
<dbReference type="InterPro" id="IPR051357">
    <property type="entry name" value="H3K9_HMTase_SUVAR3-9"/>
</dbReference>
<dbReference type="PANTHER" id="PTHR45660">
    <property type="entry name" value="HISTONE-LYSINE N-METHYLTRANSFERASE SETMAR"/>
    <property type="match status" value="1"/>
</dbReference>
<feature type="region of interest" description="Disordered" evidence="1">
    <location>
        <begin position="816"/>
        <end position="866"/>
    </location>
</feature>
<organism evidence="3 4">
    <name type="scientific">Triparma columacea</name>
    <dbReference type="NCBI Taxonomy" id="722753"/>
    <lineage>
        <taxon>Eukaryota</taxon>
        <taxon>Sar</taxon>
        <taxon>Stramenopiles</taxon>
        <taxon>Ochrophyta</taxon>
        <taxon>Bolidophyceae</taxon>
        <taxon>Parmales</taxon>
        <taxon>Triparmaceae</taxon>
        <taxon>Triparma</taxon>
    </lineage>
</organism>
<sequence>MSFFAPRSGSSPQKLSSRESQHMEGKGDESDSEVTDGSISDEPATQAPQNSRNSEIEKVDYMDIENDGRVEDMDTGAANSSGSVAELHGEERTIIELMSDSDTDMSSDEGDQHPQNPPALDSYISAKRHDHDSKTSPSSSSSSSKYTSPSSSTSSSSLTSSTVVPAIPVPSQSTFSSQSTTISPAGSSPSDAAHPSSQARPRSDAKKNIVQESLTAIYDLCIFTQDTFDYATYLVNNARYSSLPFTSALPQNVEVTAMERALKNPFPGATTLGDFWGTYLKKFCEIFSRLSEIENHDAGESMIFGGVDDAPFCVFMIIHNLNILGEVIVKSVGLVSEQTTSQPALGGFSAMLFWEKVLGTFEVLDGHNVTIANDGLLRDISSVVSRSLLHFRFFLDSEVQNQVQPTLHASNPPRPEDASHKFVTHQLDNILATSFALHSLNRLCNNIYMDTETALSEALANKEAARKELVASFPGLANSGSDTEASTHICSSPNRKRKTRNMEREEQDLSSINTRDPIHVKYFGDSQDFFCHETCSYCMNSKQITICACGSCACSNNTSSCLLNGYRTHGDLISSGRVDLHTCDKLTDEYFCPTCDAGRKLAKAVEQQERLEINRLLVYEFANPHFASTLNQSHTLSPIHTAACQNSYEILSMLLFGASVLIKVSGEIGGDLLPESLPARAWGRDHNKKTPFETAYDMSLKSAVEDKGSVCSPPCTESVLLLAMRGCGDVKKVDELSTRRIHLMNMVSQGGTPVDGPIHYPRNDISMGSERFKLPWVNDTGDGALLTPSDLHYIRCCVETRHAAIAWHHSITSTLSGGVTQKGSKQVKRRNNQLIRPWQSKPGTSDGPCTEDNRQDRLQSAHKSNGHTPNIERCMLECNFLCPCHRDALRLANPLIGGSLGMQPCQNVKSEGLQFPLEVFRTPDNRGWAARTQRGVTIPKGAIVCPYSGQLADEIQVKGLEEMYAQMDKGSFIMNLHEAKLKGEAPPGEYFVNDATIYRNVGAFFNHTCEKPNVKFKFSYRNHLDYRFPTVLFVAVENIPPLTELCFNYGEKVEGLCNSCGKKHCLCAGCMNKKFASCKR</sequence>
<feature type="compositionally biased region" description="Polar residues" evidence="1">
    <location>
        <begin position="481"/>
        <end position="493"/>
    </location>
</feature>
<dbReference type="SMART" id="SM00317">
    <property type="entry name" value="SET"/>
    <property type="match status" value="1"/>
</dbReference>
<dbReference type="PROSITE" id="PS50280">
    <property type="entry name" value="SET"/>
    <property type="match status" value="1"/>
</dbReference>
<dbReference type="Gene3D" id="2.170.270.10">
    <property type="entry name" value="SET domain"/>
    <property type="match status" value="1"/>
</dbReference>
<feature type="domain" description="SET" evidence="2">
    <location>
        <begin position="915"/>
        <end position="1050"/>
    </location>
</feature>
<dbReference type="Pfam" id="PF00856">
    <property type="entry name" value="SET"/>
    <property type="match status" value="1"/>
</dbReference>
<dbReference type="OrthoDB" id="616263at2759"/>
<dbReference type="EMBL" id="BRYA01000040">
    <property type="protein sequence ID" value="GMI34310.1"/>
    <property type="molecule type" value="Genomic_DNA"/>
</dbReference>
<dbReference type="PANTHER" id="PTHR45660:SF13">
    <property type="entry name" value="HISTONE-LYSINE N-METHYLTRANSFERASE SETMAR"/>
    <property type="match status" value="1"/>
</dbReference>
<feature type="compositionally biased region" description="Low complexity" evidence="1">
    <location>
        <begin position="135"/>
        <end position="162"/>
    </location>
</feature>
<evidence type="ECO:0000256" key="1">
    <source>
        <dbReference type="SAM" id="MobiDB-lite"/>
    </source>
</evidence>
<dbReference type="InterPro" id="IPR046341">
    <property type="entry name" value="SET_dom_sf"/>
</dbReference>
<dbReference type="GO" id="GO:0042054">
    <property type="term" value="F:histone methyltransferase activity"/>
    <property type="evidence" value="ECO:0007669"/>
    <property type="project" value="TreeGrafter"/>
</dbReference>
<protein>
    <recommendedName>
        <fullName evidence="2">SET domain-containing protein</fullName>
    </recommendedName>
</protein>
<comment type="caution">
    <text evidence="3">The sequence shown here is derived from an EMBL/GenBank/DDBJ whole genome shotgun (WGS) entry which is preliminary data.</text>
</comment>
<evidence type="ECO:0000313" key="3">
    <source>
        <dbReference type="EMBL" id="GMI34310.1"/>
    </source>
</evidence>
<evidence type="ECO:0000259" key="2">
    <source>
        <dbReference type="PROSITE" id="PS50280"/>
    </source>
</evidence>
<feature type="compositionally biased region" description="Low complexity" evidence="1">
    <location>
        <begin position="171"/>
        <end position="183"/>
    </location>
</feature>
<feature type="compositionally biased region" description="Acidic residues" evidence="1">
    <location>
        <begin position="99"/>
        <end position="109"/>
    </location>
</feature>
<accession>A0A9W7G6Y7</accession>
<dbReference type="InterPro" id="IPR001214">
    <property type="entry name" value="SET_dom"/>
</dbReference>
<evidence type="ECO:0000313" key="4">
    <source>
        <dbReference type="Proteomes" id="UP001165065"/>
    </source>
</evidence>
<dbReference type="GO" id="GO:0003690">
    <property type="term" value="F:double-stranded DNA binding"/>
    <property type="evidence" value="ECO:0007669"/>
    <property type="project" value="TreeGrafter"/>
</dbReference>
<name>A0A9W7G6Y7_9STRA</name>
<dbReference type="SUPFAM" id="SSF82199">
    <property type="entry name" value="SET domain"/>
    <property type="match status" value="1"/>
</dbReference>
<dbReference type="AlphaFoldDB" id="A0A9W7G6Y7"/>
<reference evidence="4" key="1">
    <citation type="journal article" date="2023" name="Commun. Biol.">
        <title>Genome analysis of Parmales, the sister group of diatoms, reveals the evolutionary specialization of diatoms from phago-mixotrophs to photoautotrophs.</title>
        <authorList>
            <person name="Ban H."/>
            <person name="Sato S."/>
            <person name="Yoshikawa S."/>
            <person name="Yamada K."/>
            <person name="Nakamura Y."/>
            <person name="Ichinomiya M."/>
            <person name="Sato N."/>
            <person name="Blanc-Mathieu R."/>
            <person name="Endo H."/>
            <person name="Kuwata A."/>
            <person name="Ogata H."/>
        </authorList>
    </citation>
    <scope>NUCLEOTIDE SEQUENCE [LARGE SCALE GENOMIC DNA]</scope>
</reference>
<feature type="compositionally biased region" description="Basic and acidic residues" evidence="1">
    <location>
        <begin position="54"/>
        <end position="72"/>
    </location>
</feature>
<feature type="region of interest" description="Disordered" evidence="1">
    <location>
        <begin position="481"/>
        <end position="510"/>
    </location>
</feature>
<proteinExistence type="predicted"/>
<feature type="region of interest" description="Disordered" evidence="1">
    <location>
        <begin position="1"/>
        <end position="206"/>
    </location>
</feature>
<gene>
    <name evidence="3" type="ORF">TrCOL_g13852</name>
</gene>
<keyword evidence="4" id="KW-1185">Reference proteome</keyword>